<dbReference type="PROSITE" id="PS50893">
    <property type="entry name" value="ABC_TRANSPORTER_2"/>
    <property type="match status" value="1"/>
</dbReference>
<feature type="compositionally biased region" description="Low complexity" evidence="5">
    <location>
        <begin position="11"/>
        <end position="20"/>
    </location>
</feature>
<dbReference type="PANTHER" id="PTHR46743">
    <property type="entry name" value="TEICHOIC ACIDS EXPORT ATP-BINDING PROTEIN TAGH"/>
    <property type="match status" value="1"/>
</dbReference>
<keyword evidence="3" id="KW-0547">Nucleotide-binding</keyword>
<dbReference type="InterPro" id="IPR015860">
    <property type="entry name" value="ABC_transpr_TagH-like"/>
</dbReference>
<sequence length="421" mass="45016">MSTSPTGQANPVTPATTVPAPVAPPDDAEVLVRATGVSKRFASYSRRATSLKERLVKREQTEAADFWALQGIDLQVRRGETVGLMGPNGSGKSTLLKVLSGILRPTAGEVQVTGRVASLLELGAGFDGELTGRENIYLNASLLGISRAETDRLFDEIVEFSELGEFIEFPVKHYSSGMYVRLGFAVAVHIDPDILIIDEVLAVGDAAFQQKCLTRIADFQKAGKTILFVSHSSSLVEELCTRAVLLSHGHVLFDGRPGESTTRLNALLGIDRLESEKDGLVTIASMDVRDPSSGESLETFACGASVEVHAEIEWHQPLAAGADLSLHLTAPGIPDPVVVIEPDWTPVPREQLDAGRTTIRWVVEALPDLPGDYSLVLAVFSQEILVGHGRIGGIRLEGATARTVPGRLVYGEPGARPSATS</sequence>
<organism evidence="7 8">
    <name type="scientific">Lapillicoccus jejuensis</name>
    <dbReference type="NCBI Taxonomy" id="402171"/>
    <lineage>
        <taxon>Bacteria</taxon>
        <taxon>Bacillati</taxon>
        <taxon>Actinomycetota</taxon>
        <taxon>Actinomycetes</taxon>
        <taxon>Micrococcales</taxon>
        <taxon>Intrasporangiaceae</taxon>
        <taxon>Lapillicoccus</taxon>
    </lineage>
</organism>
<dbReference type="Pfam" id="PF00005">
    <property type="entry name" value="ABC_tran"/>
    <property type="match status" value="1"/>
</dbReference>
<dbReference type="InterPro" id="IPR050683">
    <property type="entry name" value="Bact_Polysacc_Export_ATP-bd"/>
</dbReference>
<dbReference type="GO" id="GO:0016020">
    <property type="term" value="C:membrane"/>
    <property type="evidence" value="ECO:0007669"/>
    <property type="project" value="InterPro"/>
</dbReference>
<feature type="compositionally biased region" description="Polar residues" evidence="5">
    <location>
        <begin position="1"/>
        <end position="10"/>
    </location>
</feature>
<evidence type="ECO:0000313" key="7">
    <source>
        <dbReference type="EMBL" id="TQJ07257.1"/>
    </source>
</evidence>
<dbReference type="EMBL" id="VFMN01000001">
    <property type="protein sequence ID" value="TQJ07257.1"/>
    <property type="molecule type" value="Genomic_DNA"/>
</dbReference>
<keyword evidence="8" id="KW-1185">Reference proteome</keyword>
<comment type="similarity">
    <text evidence="1">Belongs to the ABC transporter superfamily.</text>
</comment>
<dbReference type="GO" id="GO:0005524">
    <property type="term" value="F:ATP binding"/>
    <property type="evidence" value="ECO:0007669"/>
    <property type="project" value="UniProtKB-KW"/>
</dbReference>
<keyword evidence="4 7" id="KW-0067">ATP-binding</keyword>
<evidence type="ECO:0000259" key="6">
    <source>
        <dbReference type="PROSITE" id="PS50893"/>
    </source>
</evidence>
<accession>A0A542DVZ0</accession>
<reference evidence="7 8" key="1">
    <citation type="submission" date="2019-06" db="EMBL/GenBank/DDBJ databases">
        <title>Sequencing the genomes of 1000 actinobacteria strains.</title>
        <authorList>
            <person name="Klenk H.-P."/>
        </authorList>
    </citation>
    <scope>NUCLEOTIDE SEQUENCE [LARGE SCALE GENOMIC DNA]</scope>
    <source>
        <strain evidence="7 8">DSM 18607</strain>
    </source>
</reference>
<dbReference type="Proteomes" id="UP000317893">
    <property type="component" value="Unassembled WGS sequence"/>
</dbReference>
<dbReference type="AlphaFoldDB" id="A0A542DVZ0"/>
<dbReference type="Gene3D" id="3.40.50.300">
    <property type="entry name" value="P-loop containing nucleotide triphosphate hydrolases"/>
    <property type="match status" value="1"/>
</dbReference>
<dbReference type="GO" id="GO:0140359">
    <property type="term" value="F:ABC-type transporter activity"/>
    <property type="evidence" value="ECO:0007669"/>
    <property type="project" value="InterPro"/>
</dbReference>
<evidence type="ECO:0000256" key="3">
    <source>
        <dbReference type="ARBA" id="ARBA00022741"/>
    </source>
</evidence>
<dbReference type="SMART" id="SM00382">
    <property type="entry name" value="AAA"/>
    <property type="match status" value="1"/>
</dbReference>
<feature type="region of interest" description="Disordered" evidence="5">
    <location>
        <begin position="1"/>
        <end position="22"/>
    </location>
</feature>
<evidence type="ECO:0000313" key="8">
    <source>
        <dbReference type="Proteomes" id="UP000317893"/>
    </source>
</evidence>
<dbReference type="RefSeq" id="WP_246061009.1">
    <property type="nucleotide sequence ID" value="NZ_BAAAPR010000006.1"/>
</dbReference>
<dbReference type="PANTHER" id="PTHR46743:SF2">
    <property type="entry name" value="TEICHOIC ACIDS EXPORT ATP-BINDING PROTEIN TAGH"/>
    <property type="match status" value="1"/>
</dbReference>
<evidence type="ECO:0000256" key="1">
    <source>
        <dbReference type="ARBA" id="ARBA00005417"/>
    </source>
</evidence>
<protein>
    <submittedName>
        <fullName evidence="7">ABC-2 type transport system ATP-binding protein</fullName>
    </submittedName>
</protein>
<evidence type="ECO:0000256" key="2">
    <source>
        <dbReference type="ARBA" id="ARBA00022448"/>
    </source>
</evidence>
<dbReference type="GO" id="GO:0016887">
    <property type="term" value="F:ATP hydrolysis activity"/>
    <property type="evidence" value="ECO:0007669"/>
    <property type="project" value="InterPro"/>
</dbReference>
<evidence type="ECO:0000256" key="4">
    <source>
        <dbReference type="ARBA" id="ARBA00022840"/>
    </source>
</evidence>
<evidence type="ECO:0000256" key="5">
    <source>
        <dbReference type="SAM" id="MobiDB-lite"/>
    </source>
</evidence>
<keyword evidence="2" id="KW-0813">Transport</keyword>
<comment type="caution">
    <text evidence="7">The sequence shown here is derived from an EMBL/GenBank/DDBJ whole genome shotgun (WGS) entry which is preliminary data.</text>
</comment>
<dbReference type="CDD" id="cd03220">
    <property type="entry name" value="ABC_KpsT_Wzt"/>
    <property type="match status" value="1"/>
</dbReference>
<dbReference type="InterPro" id="IPR003593">
    <property type="entry name" value="AAA+_ATPase"/>
</dbReference>
<dbReference type="InterPro" id="IPR027417">
    <property type="entry name" value="P-loop_NTPase"/>
</dbReference>
<gene>
    <name evidence="7" type="ORF">FB458_0315</name>
</gene>
<dbReference type="SUPFAM" id="SSF52540">
    <property type="entry name" value="P-loop containing nucleoside triphosphate hydrolases"/>
    <property type="match status" value="1"/>
</dbReference>
<proteinExistence type="inferred from homology"/>
<dbReference type="InterPro" id="IPR003439">
    <property type="entry name" value="ABC_transporter-like_ATP-bd"/>
</dbReference>
<name>A0A542DVZ0_9MICO</name>
<feature type="domain" description="ABC transporter" evidence="6">
    <location>
        <begin position="51"/>
        <end position="273"/>
    </location>
</feature>